<evidence type="ECO:0000313" key="4">
    <source>
        <dbReference type="Proteomes" id="UP001595975"/>
    </source>
</evidence>
<dbReference type="Proteomes" id="UP001595975">
    <property type="component" value="Unassembled WGS sequence"/>
</dbReference>
<dbReference type="Pfam" id="PF13191">
    <property type="entry name" value="AAA_16"/>
    <property type="match status" value="1"/>
</dbReference>
<dbReference type="InterPro" id="IPR027417">
    <property type="entry name" value="P-loop_NTPase"/>
</dbReference>
<evidence type="ECO:0000259" key="2">
    <source>
        <dbReference type="SMART" id="SM00382"/>
    </source>
</evidence>
<gene>
    <name evidence="3" type="ORF">ACFP3U_27905</name>
</gene>
<dbReference type="SUPFAM" id="SSF52540">
    <property type="entry name" value="P-loop containing nucleoside triphosphate hydrolases"/>
    <property type="match status" value="1"/>
</dbReference>
<keyword evidence="4" id="KW-1185">Reference proteome</keyword>
<comment type="caution">
    <text evidence="3">The sequence shown here is derived from an EMBL/GenBank/DDBJ whole genome shotgun (WGS) entry which is preliminary data.</text>
</comment>
<reference evidence="4" key="1">
    <citation type="journal article" date="2019" name="Int. J. Syst. Evol. Microbiol.">
        <title>The Global Catalogue of Microorganisms (GCM) 10K type strain sequencing project: providing services to taxonomists for standard genome sequencing and annotation.</title>
        <authorList>
            <consortium name="The Broad Institute Genomics Platform"/>
            <consortium name="The Broad Institute Genome Sequencing Center for Infectious Disease"/>
            <person name="Wu L."/>
            <person name="Ma J."/>
        </authorList>
    </citation>
    <scope>NUCLEOTIDE SEQUENCE [LARGE SCALE GENOMIC DNA]</scope>
    <source>
        <strain evidence="4">CGMCC 4.1437</strain>
    </source>
</reference>
<name>A0ABW0X880_9ACTN</name>
<feature type="region of interest" description="Disordered" evidence="1">
    <location>
        <begin position="889"/>
        <end position="908"/>
    </location>
</feature>
<proteinExistence type="predicted"/>
<dbReference type="SMART" id="SM00382">
    <property type="entry name" value="AAA"/>
    <property type="match status" value="1"/>
</dbReference>
<accession>A0ABW0X880</accession>
<feature type="domain" description="AAA+ ATPase" evidence="2">
    <location>
        <begin position="234"/>
        <end position="490"/>
    </location>
</feature>
<dbReference type="Gene3D" id="3.40.50.300">
    <property type="entry name" value="P-loop containing nucleotide triphosphate hydrolases"/>
    <property type="match status" value="1"/>
</dbReference>
<protein>
    <submittedName>
        <fullName evidence="3">AAA family ATPase</fullName>
    </submittedName>
</protein>
<feature type="compositionally biased region" description="Basic and acidic residues" evidence="1">
    <location>
        <begin position="966"/>
        <end position="977"/>
    </location>
</feature>
<dbReference type="RefSeq" id="WP_380228471.1">
    <property type="nucleotide sequence ID" value="NZ_JBHSOF010000045.1"/>
</dbReference>
<dbReference type="InterPro" id="IPR041664">
    <property type="entry name" value="AAA_16"/>
</dbReference>
<dbReference type="InterPro" id="IPR003593">
    <property type="entry name" value="AAA+_ATPase"/>
</dbReference>
<sequence>MNRPSELSDEEFARRLADLRVSGAAGSGSEEVGEARWFLRDAGALLGCFRATSLRPGGTRADDGALRAFIDRDCRPVRTADGSRWQLKPEIRTEALNRFDSVESMVRSLYYTEPDPVDVERRMATAYLSGTAPGLYVQSADQLSGTSRFVEWVEAAPRARRLLTERIAMPARADIESAVGVATVLGPLRALAGEGFVGRERELAVLEDYVGVLPPRSLKRAVVRNVRSAITPGPGLPLFLHGPGGVGKSTLVARFVLDHAGMPGARPIPFVYLSFDRTDLLPGRPLTLVAEAVRQLGLMYPEVSGAARKLEESVRAALRREVSVLGDGDHREPVGLRSSRRDEQELIADFAALARRATGGPPGPLLLVVDTVERAQRLGEAVLRSLWDTLDFLQFVHPSVRLVLAGRAPVLQRKVRTMEIKGFEPEVALDYLHRRLRDVAVTEADDKFLRRVIATVGTVPLSLKLAADLIRREGPVALETRRRILFRLPAEQVQGVLYQRILDELGDEDLRRIASPGLTVRRVTPEVIRKVLARPCGLGRVDEARARALFRGLAAEASLVEPVPGEEAVVHRADVRRVMLPLLYERYGQKVERINREAVEYYLAREGPEARAEQLYHRLALGQPTAVLDEHWSPEAAPLLESALDELPPTGRVYLADRLGLVVTPEVRAAADDEAWVRQAVRIARELLDAGRSADALAVLGERPALGLRPGIAAPSITALARTGQADRAVRLAQEALCQSSEAGNRTGFADLTVLGARVLEDRERFAEALDWLREAEPAAAEAGGRWRRLENRVARLRLYRRTGAGESPEARRLRSEVIGDADSVGRRKWADHPALVHDLAAEAGEDLPALVAMAAGLVGIRFADDTWQEVLATEVSAASLRDFMNAVAAPSDGRPPEQVPRGSAEADPLGDLLDWAAARTGAEQGLRIAAYLDGGPEHGRSWIRALVQGFRYEVDSPAIASYDPPGKDRRSEGETS</sequence>
<dbReference type="EMBL" id="JBHSOF010000045">
    <property type="protein sequence ID" value="MFC5666778.1"/>
    <property type="molecule type" value="Genomic_DNA"/>
</dbReference>
<evidence type="ECO:0000256" key="1">
    <source>
        <dbReference type="SAM" id="MobiDB-lite"/>
    </source>
</evidence>
<evidence type="ECO:0000313" key="3">
    <source>
        <dbReference type="EMBL" id="MFC5666778.1"/>
    </source>
</evidence>
<feature type="region of interest" description="Disordered" evidence="1">
    <location>
        <begin position="958"/>
        <end position="977"/>
    </location>
</feature>
<organism evidence="3 4">
    <name type="scientific">Kitasatospora misakiensis</name>
    <dbReference type="NCBI Taxonomy" id="67330"/>
    <lineage>
        <taxon>Bacteria</taxon>
        <taxon>Bacillati</taxon>
        <taxon>Actinomycetota</taxon>
        <taxon>Actinomycetes</taxon>
        <taxon>Kitasatosporales</taxon>
        <taxon>Streptomycetaceae</taxon>
        <taxon>Kitasatospora</taxon>
    </lineage>
</organism>